<sequence>MKIVIAPDSFKGSLTAKQAAESIHAGLLQALPQADYELIPMADGGEGTVQSLVDAKGGTFQNVDVLNPFGETVSARYGLIEHGKTAVIEMSAASGIQFIRENQTDPLAASSYGTGQLMLDAMHRGARELIIGIGGSATTDGGQGMAAALGVRFLNKQNQEIHLGGGGLGDLDHIDVSQIDSLVSDTHIRIASDVTNPLVGPNGSAFVFGPQKGANPQMVHLLDENLRHYAAIIQHDLGKKLADYPGAGAAGGLGAGLLAFTNAVMAKGIEIVVDTTDFKKCVENADFIITGEGSIDFQTQYGKTPIGVAQAAKAVSPQATVLALAGHVGEGIDPLYKLGIDAVFSILPGVQTLPEAIEKAASNLSRAAENIGRLIAETTMPPKGL</sequence>
<keyword evidence="2 4" id="KW-0808">Transferase</keyword>
<dbReference type="PANTHER" id="PTHR21599">
    <property type="entry name" value="GLYCERATE KINASE"/>
    <property type="match status" value="1"/>
</dbReference>
<name>G9WI74_9LACO</name>
<dbReference type="Proteomes" id="UP000004959">
    <property type="component" value="Chromosome"/>
</dbReference>
<keyword evidence="3 4" id="KW-0418">Kinase</keyword>
<dbReference type="AlphaFoldDB" id="G9WI74"/>
<proteinExistence type="inferred from homology"/>
<dbReference type="OrthoDB" id="9774290at2"/>
<comment type="caution">
    <text evidence="5">The sequence shown here is derived from an EMBL/GenBank/DDBJ whole genome shotgun (WGS) entry which is preliminary data.</text>
</comment>
<protein>
    <submittedName>
        <fullName evidence="5">Glycerate kinase</fullName>
    </submittedName>
</protein>
<dbReference type="InterPro" id="IPR018197">
    <property type="entry name" value="Glycerate_kinase_RE-like"/>
</dbReference>
<dbReference type="HOGENOM" id="CLU_028255_0_0_9"/>
<dbReference type="STRING" id="336988.NT96_07845"/>
<dbReference type="Gene3D" id="3.40.50.10350">
    <property type="entry name" value="Glycerate kinase, domain 1"/>
    <property type="match status" value="1"/>
</dbReference>
<dbReference type="PANTHER" id="PTHR21599:SF0">
    <property type="entry name" value="GLYCERATE KINASE"/>
    <property type="match status" value="1"/>
</dbReference>
<dbReference type="GO" id="GO:0031388">
    <property type="term" value="P:organic acid phosphorylation"/>
    <property type="evidence" value="ECO:0007669"/>
    <property type="project" value="UniProtKB-UniRule"/>
</dbReference>
<evidence type="ECO:0000256" key="3">
    <source>
        <dbReference type="ARBA" id="ARBA00022777"/>
    </source>
</evidence>
<reference evidence="5 6" key="1">
    <citation type="journal article" date="2012" name="PLoS ONE">
        <title>Functional divergence in the genus oenococcus as predicted by genome sequencing of the newly-described species, Oenococcus kitaharae.</title>
        <authorList>
            <person name="Borneman A.R."/>
            <person name="McCarthy J.M."/>
            <person name="Chambers P.J."/>
            <person name="Bartowsky E.J."/>
        </authorList>
    </citation>
    <scope>NUCLEOTIDE SEQUENCE [LARGE SCALE GENOMIC DNA]</scope>
    <source>
        <strain evidence="6">DSM17330</strain>
    </source>
</reference>
<dbReference type="NCBIfam" id="TIGR00045">
    <property type="entry name" value="glycerate kinase"/>
    <property type="match status" value="1"/>
</dbReference>
<dbReference type="InterPro" id="IPR036129">
    <property type="entry name" value="Glycerate_kinase_sf"/>
</dbReference>
<dbReference type="GO" id="GO:0008887">
    <property type="term" value="F:glycerate kinase activity"/>
    <property type="evidence" value="ECO:0007669"/>
    <property type="project" value="UniProtKB-UniRule"/>
</dbReference>
<evidence type="ECO:0000313" key="6">
    <source>
        <dbReference type="Proteomes" id="UP000004959"/>
    </source>
</evidence>
<dbReference type="SUPFAM" id="SSF110738">
    <property type="entry name" value="Glycerate kinase I"/>
    <property type="match status" value="1"/>
</dbReference>
<evidence type="ECO:0000256" key="4">
    <source>
        <dbReference type="PIRNR" id="PIRNR006078"/>
    </source>
</evidence>
<dbReference type="Gene3D" id="3.90.1510.10">
    <property type="entry name" value="Glycerate kinase, domain 2"/>
    <property type="match status" value="1"/>
</dbReference>
<evidence type="ECO:0000256" key="1">
    <source>
        <dbReference type="ARBA" id="ARBA00006284"/>
    </source>
</evidence>
<evidence type="ECO:0000313" key="5">
    <source>
        <dbReference type="EMBL" id="EHN59196.1"/>
    </source>
</evidence>
<dbReference type="PATRIC" id="fig|1045004.4.peg.1092"/>
<dbReference type="PIRSF" id="PIRSF006078">
    <property type="entry name" value="GlxK"/>
    <property type="match status" value="1"/>
</dbReference>
<evidence type="ECO:0000256" key="2">
    <source>
        <dbReference type="ARBA" id="ARBA00022679"/>
    </source>
</evidence>
<comment type="similarity">
    <text evidence="1 4">Belongs to the glycerate kinase type-1 family.</text>
</comment>
<dbReference type="EMBL" id="AFVZ01000001">
    <property type="protein sequence ID" value="EHN59196.1"/>
    <property type="molecule type" value="Genomic_DNA"/>
</dbReference>
<dbReference type="Pfam" id="PF02595">
    <property type="entry name" value="Gly_kinase"/>
    <property type="match status" value="1"/>
</dbReference>
<dbReference type="RefSeq" id="WP_007745972.1">
    <property type="nucleotide sequence ID" value="NZ_CM001398.1"/>
</dbReference>
<keyword evidence="6" id="KW-1185">Reference proteome</keyword>
<dbReference type="InterPro" id="IPR018193">
    <property type="entry name" value="Glyc_kinase_flavodox-like_fold"/>
</dbReference>
<dbReference type="InterPro" id="IPR004381">
    <property type="entry name" value="Glycerate_kinase"/>
</dbReference>
<organism evidence="5 6">
    <name type="scientific">Oenococcus kitaharae DSM 17330</name>
    <dbReference type="NCBI Taxonomy" id="1045004"/>
    <lineage>
        <taxon>Bacteria</taxon>
        <taxon>Bacillati</taxon>
        <taxon>Bacillota</taxon>
        <taxon>Bacilli</taxon>
        <taxon>Lactobacillales</taxon>
        <taxon>Lactobacillaceae</taxon>
        <taxon>Oenococcus</taxon>
    </lineage>
</organism>
<accession>G9WI74</accession>
<gene>
    <name evidence="5" type="ORF">OKIT_1096</name>
</gene>
<dbReference type="eggNOG" id="COG1929">
    <property type="taxonomic scope" value="Bacteria"/>
</dbReference>